<evidence type="ECO:0000313" key="1">
    <source>
        <dbReference type="Proteomes" id="UP000887580"/>
    </source>
</evidence>
<name>A0AC35FNS3_9BILA</name>
<accession>A0AC35FNS3</accession>
<organism evidence="1 2">
    <name type="scientific">Panagrolaimus sp. PS1159</name>
    <dbReference type="NCBI Taxonomy" id="55785"/>
    <lineage>
        <taxon>Eukaryota</taxon>
        <taxon>Metazoa</taxon>
        <taxon>Ecdysozoa</taxon>
        <taxon>Nematoda</taxon>
        <taxon>Chromadorea</taxon>
        <taxon>Rhabditida</taxon>
        <taxon>Tylenchina</taxon>
        <taxon>Panagrolaimomorpha</taxon>
        <taxon>Panagrolaimoidea</taxon>
        <taxon>Panagrolaimidae</taxon>
        <taxon>Panagrolaimus</taxon>
    </lineage>
</organism>
<evidence type="ECO:0000313" key="2">
    <source>
        <dbReference type="WBParaSite" id="PS1159_v2.g19378.t1"/>
    </source>
</evidence>
<sequence>MSHCYRYDFCLYLSGTTDEGEYVKYQGCSEDFDAEYDTDGATCTYNRYTREVHNGKTDILQCCDTNNCNTGNGANQIYTVFSLIMIFCCKMLCHIRHTYKKLK</sequence>
<reference evidence="2" key="1">
    <citation type="submission" date="2022-11" db="UniProtKB">
        <authorList>
            <consortium name="WormBaseParasite"/>
        </authorList>
    </citation>
    <scope>IDENTIFICATION</scope>
</reference>
<proteinExistence type="predicted"/>
<dbReference type="Proteomes" id="UP000887580">
    <property type="component" value="Unplaced"/>
</dbReference>
<dbReference type="WBParaSite" id="PS1159_v2.g19378.t1">
    <property type="protein sequence ID" value="PS1159_v2.g19378.t1"/>
    <property type="gene ID" value="PS1159_v2.g19378"/>
</dbReference>
<protein>
    <submittedName>
        <fullName evidence="2">UPAR/Ly6 domain-containing protein</fullName>
    </submittedName>
</protein>